<comment type="caution">
    <text evidence="1">The sequence shown here is derived from an EMBL/GenBank/DDBJ whole genome shotgun (WGS) entry which is preliminary data.</text>
</comment>
<organism evidence="1 2">
    <name type="scientific">Natrarchaeobius chitinivorans</name>
    <dbReference type="NCBI Taxonomy" id="1679083"/>
    <lineage>
        <taxon>Archaea</taxon>
        <taxon>Methanobacteriati</taxon>
        <taxon>Methanobacteriota</taxon>
        <taxon>Stenosarchaea group</taxon>
        <taxon>Halobacteria</taxon>
        <taxon>Halobacteriales</taxon>
        <taxon>Natrialbaceae</taxon>
        <taxon>Natrarchaeobius</taxon>
    </lineage>
</organism>
<dbReference type="AlphaFoldDB" id="A0A3N6PUB4"/>
<evidence type="ECO:0000313" key="1">
    <source>
        <dbReference type="EMBL" id="RQH03346.1"/>
    </source>
</evidence>
<accession>A0A3N6PUB4</accession>
<protein>
    <submittedName>
        <fullName evidence="1">Uncharacterized protein</fullName>
    </submittedName>
</protein>
<dbReference type="Proteomes" id="UP000281431">
    <property type="component" value="Unassembled WGS sequence"/>
</dbReference>
<name>A0A3N6PUB4_NATCH</name>
<dbReference type="OrthoDB" id="204520at2157"/>
<keyword evidence="2" id="KW-1185">Reference proteome</keyword>
<gene>
    <name evidence="1" type="ORF">EA472_01880</name>
</gene>
<proteinExistence type="predicted"/>
<sequence>MSSTTDPAASADDLADPVCDRCGDPVPGERVIRLSSEPCSALEGRYAAVTKVCCPDCVAAVGMLALEARAHGESE</sequence>
<dbReference type="EMBL" id="REFZ01000001">
    <property type="protein sequence ID" value="RQH03346.1"/>
    <property type="molecule type" value="Genomic_DNA"/>
</dbReference>
<evidence type="ECO:0000313" key="2">
    <source>
        <dbReference type="Proteomes" id="UP000281431"/>
    </source>
</evidence>
<reference evidence="1 2" key="1">
    <citation type="submission" date="2018-10" db="EMBL/GenBank/DDBJ databases">
        <title>Natrarchaeobius chitinivorans gen. nov., sp. nov., and Natrarchaeobius haloalkaliphilus sp. nov., alkaliphilic, chitin-utilizing haloarchaea from hypersaline alkaline lakes.</title>
        <authorList>
            <person name="Sorokin D.Y."/>
            <person name="Elcheninov A.G."/>
            <person name="Kostrikina N.A."/>
            <person name="Bale N.J."/>
            <person name="Sinninghe Damste J.S."/>
            <person name="Khijniak T.V."/>
            <person name="Kublanov I.V."/>
            <person name="Toshchakov S.V."/>
        </authorList>
    </citation>
    <scope>NUCLEOTIDE SEQUENCE [LARGE SCALE GENOMIC DNA]</scope>
    <source>
        <strain evidence="1 2">AArcht7</strain>
    </source>
</reference>